<evidence type="ECO:0000313" key="2">
    <source>
        <dbReference type="EMBL" id="JAP11595.1"/>
    </source>
</evidence>
<organism evidence="2">
    <name type="scientific">Solanum chacoense</name>
    <name type="common">Chaco potato</name>
    <dbReference type="NCBI Taxonomy" id="4108"/>
    <lineage>
        <taxon>Eukaryota</taxon>
        <taxon>Viridiplantae</taxon>
        <taxon>Streptophyta</taxon>
        <taxon>Embryophyta</taxon>
        <taxon>Tracheophyta</taxon>
        <taxon>Spermatophyta</taxon>
        <taxon>Magnoliopsida</taxon>
        <taxon>eudicotyledons</taxon>
        <taxon>Gunneridae</taxon>
        <taxon>Pentapetalae</taxon>
        <taxon>asterids</taxon>
        <taxon>lamiids</taxon>
        <taxon>Solanales</taxon>
        <taxon>Solanaceae</taxon>
        <taxon>Solanoideae</taxon>
        <taxon>Solaneae</taxon>
        <taxon>Solanum</taxon>
    </lineage>
</organism>
<proteinExistence type="predicted"/>
<evidence type="ECO:0000256" key="1">
    <source>
        <dbReference type="SAM" id="MobiDB-lite"/>
    </source>
</evidence>
<reference evidence="2" key="1">
    <citation type="submission" date="2015-12" db="EMBL/GenBank/DDBJ databases">
        <title>Gene expression during late stages of embryo sac development: a critical building block for successful pollen-pistil interactions.</title>
        <authorList>
            <person name="Liu Y."/>
            <person name="Joly V."/>
            <person name="Sabar M."/>
            <person name="Matton D.P."/>
        </authorList>
    </citation>
    <scope>NUCLEOTIDE SEQUENCE</scope>
</reference>
<name>A0A0V0GWL3_SOLCH</name>
<protein>
    <submittedName>
        <fullName evidence="2">Putative ovule protein</fullName>
    </submittedName>
</protein>
<feature type="region of interest" description="Disordered" evidence="1">
    <location>
        <begin position="32"/>
        <end position="51"/>
    </location>
</feature>
<dbReference type="EMBL" id="GEDG01031054">
    <property type="protein sequence ID" value="JAP11595.1"/>
    <property type="molecule type" value="Transcribed_RNA"/>
</dbReference>
<dbReference type="AlphaFoldDB" id="A0A0V0GWL3"/>
<sequence>MYDQMDPFYLILPNSHTTIFLVTNVNITINNQTNTPPKEHSTPQLPSRKGVGELSLQYIS</sequence>
<accession>A0A0V0GWL3</accession>